<dbReference type="RefSeq" id="XP_009027941.1">
    <property type="nucleotide sequence ID" value="XM_009029693.1"/>
</dbReference>
<dbReference type="Proteomes" id="UP000015101">
    <property type="component" value="Unassembled WGS sequence"/>
</dbReference>
<dbReference type="GeneID" id="20207702"/>
<reference evidence="3" key="1">
    <citation type="submission" date="2012-12" db="EMBL/GenBank/DDBJ databases">
        <authorList>
            <person name="Hellsten U."/>
            <person name="Grimwood J."/>
            <person name="Chapman J.A."/>
            <person name="Shapiro H."/>
            <person name="Aerts A."/>
            <person name="Otillar R.P."/>
            <person name="Terry A.Y."/>
            <person name="Boore J.L."/>
            <person name="Simakov O."/>
            <person name="Marletaz F."/>
            <person name="Cho S.-J."/>
            <person name="Edsinger-Gonzales E."/>
            <person name="Havlak P."/>
            <person name="Kuo D.-H."/>
            <person name="Larsson T."/>
            <person name="Lv J."/>
            <person name="Arendt D."/>
            <person name="Savage R."/>
            <person name="Osoegawa K."/>
            <person name="de Jong P."/>
            <person name="Lindberg D.R."/>
            <person name="Seaver E.C."/>
            <person name="Weisblat D.A."/>
            <person name="Putnam N.H."/>
            <person name="Grigoriev I.V."/>
            <person name="Rokhsar D.S."/>
        </authorList>
    </citation>
    <scope>NUCLEOTIDE SEQUENCE</scope>
</reference>
<protein>
    <submittedName>
        <fullName evidence="1 2">Uncharacterized protein</fullName>
    </submittedName>
</protein>
<gene>
    <name evidence="2" type="primary">20207702</name>
    <name evidence="1" type="ORF">HELRODRAFT_180386</name>
</gene>
<reference evidence="2" key="3">
    <citation type="submission" date="2015-06" db="UniProtKB">
        <authorList>
            <consortium name="EnsemblMetazoa"/>
        </authorList>
    </citation>
    <scope>IDENTIFICATION</scope>
</reference>
<evidence type="ECO:0000313" key="3">
    <source>
        <dbReference type="Proteomes" id="UP000015101"/>
    </source>
</evidence>
<dbReference type="HOGENOM" id="CLU_2161085_0_0_1"/>
<dbReference type="EnsemblMetazoa" id="HelroT180386">
    <property type="protein sequence ID" value="HelroP180386"/>
    <property type="gene ID" value="HelroG180386"/>
</dbReference>
<organism evidence="2 3">
    <name type="scientific">Helobdella robusta</name>
    <name type="common">Californian leech</name>
    <dbReference type="NCBI Taxonomy" id="6412"/>
    <lineage>
        <taxon>Eukaryota</taxon>
        <taxon>Metazoa</taxon>
        <taxon>Spiralia</taxon>
        <taxon>Lophotrochozoa</taxon>
        <taxon>Annelida</taxon>
        <taxon>Clitellata</taxon>
        <taxon>Hirudinea</taxon>
        <taxon>Rhynchobdellida</taxon>
        <taxon>Glossiphoniidae</taxon>
        <taxon>Helobdella</taxon>
    </lineage>
</organism>
<dbReference type="EMBL" id="KB097579">
    <property type="protein sequence ID" value="ESN93971.1"/>
    <property type="molecule type" value="Genomic_DNA"/>
</dbReference>
<name>T1FFV3_HELRO</name>
<dbReference type="KEGG" id="hro:HELRODRAFT_180386"/>
<dbReference type="CTD" id="20207702"/>
<dbReference type="EMBL" id="AMQM01007181">
    <property type="status" value="NOT_ANNOTATED_CDS"/>
    <property type="molecule type" value="Genomic_DNA"/>
</dbReference>
<proteinExistence type="predicted"/>
<evidence type="ECO:0000313" key="2">
    <source>
        <dbReference type="EnsemblMetazoa" id="HelroP180386"/>
    </source>
</evidence>
<reference evidence="1 3" key="2">
    <citation type="journal article" date="2013" name="Nature">
        <title>Insights into bilaterian evolution from three spiralian genomes.</title>
        <authorList>
            <person name="Simakov O."/>
            <person name="Marletaz F."/>
            <person name="Cho S.J."/>
            <person name="Edsinger-Gonzales E."/>
            <person name="Havlak P."/>
            <person name="Hellsten U."/>
            <person name="Kuo D.H."/>
            <person name="Larsson T."/>
            <person name="Lv J."/>
            <person name="Arendt D."/>
            <person name="Savage R."/>
            <person name="Osoegawa K."/>
            <person name="de Jong P."/>
            <person name="Grimwood J."/>
            <person name="Chapman J.A."/>
            <person name="Shapiro H."/>
            <person name="Aerts A."/>
            <person name="Otillar R.P."/>
            <person name="Terry A.Y."/>
            <person name="Boore J.L."/>
            <person name="Grigoriev I.V."/>
            <person name="Lindberg D.R."/>
            <person name="Seaver E.C."/>
            <person name="Weisblat D.A."/>
            <person name="Putnam N.H."/>
            <person name="Rokhsar D.S."/>
        </authorList>
    </citation>
    <scope>NUCLEOTIDE SEQUENCE</scope>
</reference>
<dbReference type="AlphaFoldDB" id="T1FFV3"/>
<evidence type="ECO:0000313" key="1">
    <source>
        <dbReference type="EMBL" id="ESN93971.1"/>
    </source>
</evidence>
<keyword evidence="3" id="KW-1185">Reference proteome</keyword>
<dbReference type="InParanoid" id="T1FFV3"/>
<accession>T1FFV3</accession>
<sequence>MSRFNSCQEKIVCDFPGSKLFIRMHEYIYTRNLYCDIRDDEDLLSTLDELKMKMHDNMMEVFQERTCREWLEDNIRALYLQMSQQYSLMMQYLVENGATGPESPKPPSLLH</sequence>